<dbReference type="GO" id="GO:0003677">
    <property type="term" value="F:DNA binding"/>
    <property type="evidence" value="ECO:0007669"/>
    <property type="project" value="UniProtKB-KW"/>
</dbReference>
<sequence>MISQESLLGQIVWQEIHWPHPLDAIRTLNLLRQWAAQVHAPQIILEARATKNGIRFLVGSQRRHEAALRRDIEQMVPGAIVAAEITGRSHASVSRRIMINHPIRPLESHDNEGSTRSILASLAGLRGNELLVMQIVLGPRLAPQLLPERLPRTDQGLSSLALTGIQEERRPHVAKEIQLKQSDHGFAAVIRVGVHATDEARRATLIKRVVSSLRTLLTPGLRLREHREKVQKLNTPVSEWAYFTPAQRLSVAEVGLLSGWPVGAIDVPYPGMPPIHPRPIRPSFTTGDKHRVVAQATAPGATDTMLGITADDSRRHIWLMGPTGVGKSSLLLSMIHDDMLAGRGLVVVEPKDLIRDVLAVVPASRRDDIVLLDPLDSEPVGINPLDLHGRSPALVADQLFGTFKALYGADGLGPRSSDILRHCLLALTSRGDASLAMLPVLLTNPGFRRSVTQRIARSDPFSAGPFWRWFDQLTPEASAQVTAPLMNKLRPLLDPHLRHVLAQRNPRFNIRQVLTQRKILLVPLQKGVLGPEAAELLGALVVGELWQAIQERAGIDPKDRDTVMVYLDEVQDYLRIPTSDLADVLATSRSLGAAFHVAHQYMDQLPIAMRSAFEANCRSRIFFQLAAKDARAAAAMAPGLDPEDFTSLPARNVYAQLVNQGTVTDWASGKTITTPKKSANMSDIQARSRGQYGQATDAIDQGLLDIFELPQDRPESGERRRRSTS</sequence>
<proteinExistence type="predicted"/>
<keyword evidence="1" id="KW-0238">DNA-binding</keyword>
<dbReference type="PANTHER" id="PTHR30121">
    <property type="entry name" value="UNCHARACTERIZED PROTEIN YJGR-RELATED"/>
    <property type="match status" value="1"/>
</dbReference>
<accession>A0A6P1NJT1</accession>
<dbReference type="CDD" id="cd01127">
    <property type="entry name" value="TrwB_TraG_TraD_VirD4"/>
    <property type="match status" value="1"/>
</dbReference>
<evidence type="ECO:0000313" key="2">
    <source>
        <dbReference type="Proteomes" id="UP000464186"/>
    </source>
</evidence>
<protein>
    <submittedName>
        <fullName evidence="1">Type IV secretion system DNA-binding domain-containing protein</fullName>
    </submittedName>
</protein>
<evidence type="ECO:0000313" key="1">
    <source>
        <dbReference type="EMBL" id="QHK19849.1"/>
    </source>
</evidence>
<dbReference type="InterPro" id="IPR027417">
    <property type="entry name" value="P-loop_NTPase"/>
</dbReference>
<reference evidence="1 2" key="1">
    <citation type="submission" date="2020-01" db="EMBL/GenBank/DDBJ databases">
        <title>Pseudarthrobacter psychrotolerans sp. nov., isolated from antarctic soil.</title>
        <authorList>
            <person name="Shin Y."/>
            <person name="Park W."/>
        </authorList>
    </citation>
    <scope>NUCLEOTIDE SEQUENCE [LARGE SCALE GENOMIC DNA]</scope>
    <source>
        <strain evidence="1 2">YJ56</strain>
    </source>
</reference>
<dbReference type="AlphaFoldDB" id="A0A6P1NJT1"/>
<name>A0A6P1NJT1_9MICC</name>
<dbReference type="KEGG" id="psey:GU243_08980"/>
<dbReference type="InterPro" id="IPR051162">
    <property type="entry name" value="T4SS_component"/>
</dbReference>
<dbReference type="Proteomes" id="UP000464186">
    <property type="component" value="Chromosome"/>
</dbReference>
<dbReference type="SUPFAM" id="SSF52540">
    <property type="entry name" value="P-loop containing nucleoside triphosphate hydrolases"/>
    <property type="match status" value="1"/>
</dbReference>
<gene>
    <name evidence="1" type="ORF">GU243_08980</name>
</gene>
<dbReference type="EMBL" id="CP047898">
    <property type="protein sequence ID" value="QHK19849.1"/>
    <property type="molecule type" value="Genomic_DNA"/>
</dbReference>
<keyword evidence="2" id="KW-1185">Reference proteome</keyword>
<organism evidence="1 2">
    <name type="scientific">Pseudarthrobacter psychrotolerans</name>
    <dbReference type="NCBI Taxonomy" id="2697569"/>
    <lineage>
        <taxon>Bacteria</taxon>
        <taxon>Bacillati</taxon>
        <taxon>Actinomycetota</taxon>
        <taxon>Actinomycetes</taxon>
        <taxon>Micrococcales</taxon>
        <taxon>Micrococcaceae</taxon>
        <taxon>Pseudarthrobacter</taxon>
    </lineage>
</organism>
<dbReference type="PANTHER" id="PTHR30121:SF6">
    <property type="entry name" value="SLR6007 PROTEIN"/>
    <property type="match status" value="1"/>
</dbReference>
<dbReference type="Gene3D" id="3.40.50.300">
    <property type="entry name" value="P-loop containing nucleotide triphosphate hydrolases"/>
    <property type="match status" value="2"/>
</dbReference>